<reference evidence="2" key="1">
    <citation type="submission" date="2021-01" db="UniProtKB">
        <authorList>
            <consortium name="EnsemblPlants"/>
        </authorList>
    </citation>
    <scope>IDENTIFICATION</scope>
</reference>
<feature type="region of interest" description="Disordered" evidence="1">
    <location>
        <begin position="1387"/>
        <end position="1412"/>
    </location>
</feature>
<feature type="compositionally biased region" description="Basic residues" evidence="1">
    <location>
        <begin position="1354"/>
        <end position="1365"/>
    </location>
</feature>
<dbReference type="EnsemblPlants" id="Kaladp0058s0470.1.v1.1">
    <property type="protein sequence ID" value="Kaladp0058s0470.1.v1.1"/>
    <property type="gene ID" value="Kaladp0058s0470.v1.1"/>
</dbReference>
<organism evidence="2 3">
    <name type="scientific">Kalanchoe fedtschenkoi</name>
    <name type="common">Lavender scallops</name>
    <name type="synonym">South American air plant</name>
    <dbReference type="NCBI Taxonomy" id="63787"/>
    <lineage>
        <taxon>Eukaryota</taxon>
        <taxon>Viridiplantae</taxon>
        <taxon>Streptophyta</taxon>
        <taxon>Embryophyta</taxon>
        <taxon>Tracheophyta</taxon>
        <taxon>Spermatophyta</taxon>
        <taxon>Magnoliopsida</taxon>
        <taxon>eudicotyledons</taxon>
        <taxon>Gunneridae</taxon>
        <taxon>Pentapetalae</taxon>
        <taxon>Saxifragales</taxon>
        <taxon>Crassulaceae</taxon>
        <taxon>Kalanchoe</taxon>
    </lineage>
</organism>
<accession>A0A7N0U8W8</accession>
<feature type="compositionally biased region" description="Basic and acidic residues" evidence="1">
    <location>
        <begin position="1399"/>
        <end position="1412"/>
    </location>
</feature>
<protein>
    <recommendedName>
        <fullName evidence="4">Protein SHORTAGE IN CHIASMATA 1</fullName>
    </recommendedName>
</protein>
<evidence type="ECO:0000256" key="1">
    <source>
        <dbReference type="SAM" id="MobiDB-lite"/>
    </source>
</evidence>
<dbReference type="GO" id="GO:0000712">
    <property type="term" value="P:resolution of meiotic recombination intermediates"/>
    <property type="evidence" value="ECO:0007669"/>
    <property type="project" value="EnsemblPlants"/>
</dbReference>
<evidence type="ECO:0000313" key="2">
    <source>
        <dbReference type="EnsemblPlants" id="Kaladp0058s0470.1.v1.1"/>
    </source>
</evidence>
<dbReference type="PANTHER" id="PTHR35764">
    <property type="entry name" value="PROTEIN SHORTAGE IN CHIASMATA 1"/>
    <property type="match status" value="1"/>
</dbReference>
<name>A0A7N0U8W8_KALFE</name>
<dbReference type="OMA" id="TTENADY"/>
<dbReference type="InterPro" id="IPR038824">
    <property type="entry name" value="SHOC1-like"/>
</dbReference>
<dbReference type="Proteomes" id="UP000594263">
    <property type="component" value="Unplaced"/>
</dbReference>
<dbReference type="Gramene" id="Kaladp0058s0470.1.v1.1">
    <property type="protein sequence ID" value="Kaladp0058s0470.1.v1.1"/>
    <property type="gene ID" value="Kaladp0058s0470.v1.1"/>
</dbReference>
<dbReference type="PANTHER" id="PTHR35764:SF1">
    <property type="entry name" value="PROTEIN SHORTAGE IN CHIASMATA 1"/>
    <property type="match status" value="1"/>
</dbReference>
<evidence type="ECO:0008006" key="4">
    <source>
        <dbReference type="Google" id="ProtNLM"/>
    </source>
</evidence>
<keyword evidence="3" id="KW-1185">Reference proteome</keyword>
<feature type="region of interest" description="Disordered" evidence="1">
    <location>
        <begin position="1198"/>
        <end position="1219"/>
    </location>
</feature>
<sequence length="1439" mass="160632">MDVKLDMVKCDIQSLCLSQKSVYSVDSIQFDYYPDEEMRASEHDDSGQNHFFQFAFPHFEVDGTMLEIPFIPTIRNELDSLLRCMESEYQNLGGRVASDDKELLPYTGTPLEDTIQCVKLENLEMEGTDLVLEKDFIRMNENQLLQERSACSVEKLDGYYYISLTPVVFQEMQLFDIKKSPNIDVFLDYTNTDKPLNLCSLAKENLSVTTFDELIVSYELVLTDDAFRSLPVPMVSDQKAITLMQDIIWKVLAEFKPQPLSVSNDIYLDWHLLEDHKFNSDTSGLCEKLLDAFDNHHTDLELVLYDEEMSIFYLISEDTEIESVNEECKVSLNFVPGACFTSPGNISGVGVGKRLLSIPISGKGELLPSKFADVESIITKSVPQFTDLELFLNPQEATFGMKRVFGGKQFNRSVNGLSDDPNDCILLDTVPAKPLHHLDLRIHPMPLSDNILTLVSYFQKCYLAIIESITLLKTTHISFPFGDKSKLLRLSKQDLVTEIGAIIAQSTSGRDENILALLTLCAIKQLSWYLCFCGIHATHSYLDKLCSTLEFLRLRLCFLQSLISDALIETGKDITRSHPSLAKISEILSSKPSVSESKILIVIEQVLWSPLKILLTSIGITFKEVHHHMPSNHQEPFAISDLSKAMTDFLLNADCLIITHKSISAIFPFHKFGLILDYGGSHISSRISCMPQSSAGLPPLNFLKMELEHLDELKVFCENSEVPFSMGSTLEGHGTSLLETHGNINLQELEQVLNFIPGGEKTTILPSTVKIVESCTILSSSSEKAKSRHSSTTPLQSPHLFHKKIVNENHQGLSSYPEQIIVMNTKNLDKEMIMSRQSTYQKVLALEKEGVQVVERDSSLPADIILTASTCLVWYDSRNLLNKINSTEAFCLSSCIEHIATNVLTLLSFAFSGCYVVFEGNCSFSSSITEYADELYASAASLGMDIQMLYSHSSDLTDEIILNCIRSGTRFTKNLYPTMPESETFAECFLTKFPSINALSAHAIICSGSSLSGFFQVSPEVRLQALKKLYVPDVSISLLTAVCKFGEREDTRSGTTDCSSSVSSAPESEYFHIKQGLEGKKRKFSCSPPKDGILVGSTLQCQTLNTSNDASPNTPRVPAQFVSRMSVDPIESTDFANLSSGFGSMFFGPQGDGRSIAGDELCTNKFKSACTAEISTGEVDFNGGIYLGKGLFPFEKSRSRSPLNGKTKAPEPRNPRISRRLSFDAISDSTFSLASNFSFDLHNDNNARESEFRYTEANDINHFADLRSHDTPLEFGLGDGEGGGKRNAKGYHTPDDQEGDICCYGRTPLRNAIDSSTLQQSSPWNIEFLNRIREKSRAHNKSLSRTYTSNLAHRGTKHQTSKRKSPSIMDFYRYQGSSAQKFIERKTGEQTREPLGNTIKREDTSASRTPLDKRARKTLSFTTSKHGSQRKLMWLDGSI</sequence>
<evidence type="ECO:0000313" key="3">
    <source>
        <dbReference type="Proteomes" id="UP000594263"/>
    </source>
</evidence>
<proteinExistence type="predicted"/>
<feature type="region of interest" description="Disordered" evidence="1">
    <location>
        <begin position="1337"/>
        <end position="1365"/>
    </location>
</feature>